<dbReference type="Gene3D" id="2.60.120.260">
    <property type="entry name" value="Galactose-binding domain-like"/>
    <property type="match status" value="1"/>
</dbReference>
<dbReference type="RefSeq" id="WP_419194292.1">
    <property type="nucleotide sequence ID" value="NZ_SJPJ01000001.1"/>
</dbReference>
<reference evidence="3 4" key="1">
    <citation type="submission" date="2019-02" db="EMBL/GenBank/DDBJ databases">
        <title>Deep-cultivation of Planctomycetes and their phenomic and genomic characterization uncovers novel biology.</title>
        <authorList>
            <person name="Wiegand S."/>
            <person name="Jogler M."/>
            <person name="Boedeker C."/>
            <person name="Pinto D."/>
            <person name="Vollmers J."/>
            <person name="Rivas-Marin E."/>
            <person name="Kohn T."/>
            <person name="Peeters S.H."/>
            <person name="Heuer A."/>
            <person name="Rast P."/>
            <person name="Oberbeckmann S."/>
            <person name="Bunk B."/>
            <person name="Jeske O."/>
            <person name="Meyerdierks A."/>
            <person name="Storesund J.E."/>
            <person name="Kallscheuer N."/>
            <person name="Luecker S."/>
            <person name="Lage O.M."/>
            <person name="Pohl T."/>
            <person name="Merkel B.J."/>
            <person name="Hornburger P."/>
            <person name="Mueller R.-W."/>
            <person name="Bruemmer F."/>
            <person name="Labrenz M."/>
            <person name="Spormann A.M."/>
            <person name="Op Den Camp H."/>
            <person name="Overmann J."/>
            <person name="Amann R."/>
            <person name="Jetten M.S.M."/>
            <person name="Mascher T."/>
            <person name="Medema M.H."/>
            <person name="Devos D.P."/>
            <person name="Kaster A.-K."/>
            <person name="Ovreas L."/>
            <person name="Rohde M."/>
            <person name="Galperin M.Y."/>
            <person name="Jogler C."/>
        </authorList>
    </citation>
    <scope>NUCLEOTIDE SEQUENCE [LARGE SCALE GENOMIC DNA]</scope>
    <source>
        <strain evidence="3 4">CA13</strain>
    </source>
</reference>
<keyword evidence="1" id="KW-0732">Signal</keyword>
<dbReference type="EMBL" id="SJPJ01000001">
    <property type="protein sequence ID" value="TWT81449.1"/>
    <property type="molecule type" value="Genomic_DNA"/>
</dbReference>
<dbReference type="SUPFAM" id="SSF49785">
    <property type="entry name" value="Galactose-binding domain-like"/>
    <property type="match status" value="1"/>
</dbReference>
<protein>
    <submittedName>
        <fullName evidence="3">F5/8 type C domain protein</fullName>
    </submittedName>
</protein>
<evidence type="ECO:0000259" key="2">
    <source>
        <dbReference type="PROSITE" id="PS50022"/>
    </source>
</evidence>
<evidence type="ECO:0000313" key="4">
    <source>
        <dbReference type="Proteomes" id="UP000315010"/>
    </source>
</evidence>
<comment type="caution">
    <text evidence="3">The sequence shown here is derived from an EMBL/GenBank/DDBJ whole genome shotgun (WGS) entry which is preliminary data.</text>
</comment>
<dbReference type="Pfam" id="PF00754">
    <property type="entry name" value="F5_F8_type_C"/>
    <property type="match status" value="1"/>
</dbReference>
<dbReference type="InterPro" id="IPR008979">
    <property type="entry name" value="Galactose-bd-like_sf"/>
</dbReference>
<sequence precursor="true">MISIAYTLRPYTHRLAVSVFILVFSPSVTMATADHPGENIALAKPYTLWPQPNYSHCTDVDDRTQLTDGKSTKEYFWTQQGTVGWTRPAYSLVTVDLGRTEPIAGVAFTTAAGTAGVTWPAEIRILVSDDGKNYRDVGDLVALEHKRYGSWPEKYAIRRVITHELATRGRYVQFIAIPLAGAPYLFVDEVEVFRGAQELLQRDPGGKPVQSAKAVFERGRIHRALQIRYTKDAANLQKAIKDSSVDQAVKAQLLKRLSDVRKQLDTAAAEMGPNLRAVLPIGDAHANLFQVQADLWKAAGRPSFWGGVPDLWGPVALIGIPPAPSDSSVQVHTMHGEYRAASVNLYNATDQILYARVRFEELPGSPTPDYVTLHEVAWTDTAQSEPIAAALPEVSRQQGAWTVSVPPGLTRQVWFTFHVADQPAGSHTGKIVVDADSTKPLEFRIQLRIWPFEFPRQTTLHVGGWSYTNGGGTYGVTTDNLQEFLGHMQSHFVNAPWATSAAMMKFRFDPSDLTKIELDTQQFDNWIEQWPDAKRYHVFLSVADYAGRIATSLGGAPIDSPEFSQRVGTWISAWVQHLKSKGIRPDQLGLLIHDEPHEGSDLQSLLAWAKAIRAAEPEVIIWEDPTYRNPTKAPVELYESCDVLCPNRPMWLTEGQSFADFYLDQKNEGRTLEFYSCSGPAKLLDPYSYHRLQAWHCWKVGGTGSYFWAFGDNSGASSWCEYFAKSGPYTPLFLEGQTVTAGKHMEAIRESVEDYEYFVILRTAVERAKAAGDSRPAVAAAEELLAHGADTVLEAQGVSDIHWCEPKARTGAEAVRVKILEALLRLP</sequence>
<feature type="chain" id="PRO_5022907869" evidence="1">
    <location>
        <begin position="31"/>
        <end position="827"/>
    </location>
</feature>
<dbReference type="Proteomes" id="UP000315010">
    <property type="component" value="Unassembled WGS sequence"/>
</dbReference>
<organism evidence="3 4">
    <name type="scientific">Novipirellula herctigrandis</name>
    <dbReference type="NCBI Taxonomy" id="2527986"/>
    <lineage>
        <taxon>Bacteria</taxon>
        <taxon>Pseudomonadati</taxon>
        <taxon>Planctomycetota</taxon>
        <taxon>Planctomycetia</taxon>
        <taxon>Pirellulales</taxon>
        <taxon>Pirellulaceae</taxon>
        <taxon>Novipirellula</taxon>
    </lineage>
</organism>
<dbReference type="AlphaFoldDB" id="A0A5C5Z268"/>
<accession>A0A5C5Z268</accession>
<evidence type="ECO:0000256" key="1">
    <source>
        <dbReference type="SAM" id="SignalP"/>
    </source>
</evidence>
<keyword evidence="4" id="KW-1185">Reference proteome</keyword>
<feature type="domain" description="F5/8 type C" evidence="2">
    <location>
        <begin position="85"/>
        <end position="195"/>
    </location>
</feature>
<gene>
    <name evidence="3" type="ORF">CA13_29020</name>
</gene>
<dbReference type="PROSITE" id="PS50022">
    <property type="entry name" value="FA58C_3"/>
    <property type="match status" value="1"/>
</dbReference>
<name>A0A5C5Z268_9BACT</name>
<evidence type="ECO:0000313" key="3">
    <source>
        <dbReference type="EMBL" id="TWT81449.1"/>
    </source>
</evidence>
<dbReference type="InterPro" id="IPR000421">
    <property type="entry name" value="FA58C"/>
</dbReference>
<proteinExistence type="predicted"/>
<feature type="signal peptide" evidence="1">
    <location>
        <begin position="1"/>
        <end position="30"/>
    </location>
</feature>